<feature type="domain" description="HTH lysR-type" evidence="5">
    <location>
        <begin position="1"/>
        <end position="58"/>
    </location>
</feature>
<dbReference type="CDD" id="cd08422">
    <property type="entry name" value="PBP2_CrgA_like"/>
    <property type="match status" value="1"/>
</dbReference>
<proteinExistence type="inferred from homology"/>
<dbReference type="InterPro" id="IPR000847">
    <property type="entry name" value="LysR_HTH_N"/>
</dbReference>
<dbReference type="Pfam" id="PF03466">
    <property type="entry name" value="LysR_substrate"/>
    <property type="match status" value="1"/>
</dbReference>
<evidence type="ECO:0000313" key="7">
    <source>
        <dbReference type="Proteomes" id="UP001196509"/>
    </source>
</evidence>
<dbReference type="InterPro" id="IPR058163">
    <property type="entry name" value="LysR-type_TF_proteobact-type"/>
</dbReference>
<evidence type="ECO:0000259" key="5">
    <source>
        <dbReference type="PROSITE" id="PS50931"/>
    </source>
</evidence>
<protein>
    <submittedName>
        <fullName evidence="6">LysR family transcriptional regulator</fullName>
    </submittedName>
</protein>
<name>A0AAE2ZS58_9HYPH</name>
<comment type="similarity">
    <text evidence="1">Belongs to the LysR transcriptional regulatory family.</text>
</comment>
<dbReference type="GO" id="GO:0003700">
    <property type="term" value="F:DNA-binding transcription factor activity"/>
    <property type="evidence" value="ECO:0007669"/>
    <property type="project" value="InterPro"/>
</dbReference>
<dbReference type="Proteomes" id="UP001196509">
    <property type="component" value="Unassembled WGS sequence"/>
</dbReference>
<keyword evidence="2" id="KW-0805">Transcription regulation</keyword>
<evidence type="ECO:0000313" key="6">
    <source>
        <dbReference type="EMBL" id="MBW8639820.1"/>
    </source>
</evidence>
<reference evidence="6" key="1">
    <citation type="submission" date="2021-08" db="EMBL/GenBank/DDBJ databases">
        <title>Hoeflea bacterium WL0058 sp. nov., isolated from the sediment.</title>
        <authorList>
            <person name="Wang L."/>
            <person name="Zhang D."/>
        </authorList>
    </citation>
    <scope>NUCLEOTIDE SEQUENCE</scope>
    <source>
        <strain evidence="6">WL0058</strain>
    </source>
</reference>
<gene>
    <name evidence="6" type="ORF">K1W69_21680</name>
</gene>
<dbReference type="PANTHER" id="PTHR30537:SF5">
    <property type="entry name" value="HTH-TYPE TRANSCRIPTIONAL ACTIVATOR TTDR-RELATED"/>
    <property type="match status" value="1"/>
</dbReference>
<dbReference type="SUPFAM" id="SSF46785">
    <property type="entry name" value="Winged helix' DNA-binding domain"/>
    <property type="match status" value="1"/>
</dbReference>
<dbReference type="Gene3D" id="1.10.10.10">
    <property type="entry name" value="Winged helix-like DNA-binding domain superfamily/Winged helix DNA-binding domain"/>
    <property type="match status" value="1"/>
</dbReference>
<evidence type="ECO:0000256" key="1">
    <source>
        <dbReference type="ARBA" id="ARBA00009437"/>
    </source>
</evidence>
<keyword evidence="3" id="KW-0238">DNA-binding</keyword>
<keyword evidence="7" id="KW-1185">Reference proteome</keyword>
<dbReference type="InterPro" id="IPR036390">
    <property type="entry name" value="WH_DNA-bd_sf"/>
</dbReference>
<dbReference type="PANTHER" id="PTHR30537">
    <property type="entry name" value="HTH-TYPE TRANSCRIPTIONAL REGULATOR"/>
    <property type="match status" value="1"/>
</dbReference>
<keyword evidence="4" id="KW-0804">Transcription</keyword>
<dbReference type="EMBL" id="JAICBX010000004">
    <property type="protein sequence ID" value="MBW8639820.1"/>
    <property type="molecule type" value="Genomic_DNA"/>
</dbReference>
<dbReference type="Gene3D" id="3.40.190.290">
    <property type="match status" value="1"/>
</dbReference>
<dbReference type="SUPFAM" id="SSF53850">
    <property type="entry name" value="Periplasmic binding protein-like II"/>
    <property type="match status" value="1"/>
</dbReference>
<evidence type="ECO:0000256" key="2">
    <source>
        <dbReference type="ARBA" id="ARBA00023015"/>
    </source>
</evidence>
<sequence>MEVDTLRIFTSVAKLGSFAAAARLHSTDPSTVSRTISNLEEELGIRLFQRTTRSMTLTESGDAYLGRIATILEDIDIAREDAMAVSKRPTGTIRITTTYAYGQIRILPLLAKFRDRFPGLKLDLILSDSTVDLVTDEIDIAIRLAPRIRGNVIASKIQDLRYHVYASPDYVAKHGPIDRPADLERHPCILFRLPAFGSVWMAQDRNGIEREIRIQGDMSISSILALKQGAINGLGPALLADWVVEDDLDAGRLIKLLPDYTFSAMHVQSAVWLVYPSRRYLPTKVRVVVDFLRENLTL</sequence>
<dbReference type="InterPro" id="IPR036388">
    <property type="entry name" value="WH-like_DNA-bd_sf"/>
</dbReference>
<evidence type="ECO:0000256" key="4">
    <source>
        <dbReference type="ARBA" id="ARBA00023163"/>
    </source>
</evidence>
<dbReference type="FunFam" id="1.10.10.10:FF:000001">
    <property type="entry name" value="LysR family transcriptional regulator"/>
    <property type="match status" value="1"/>
</dbReference>
<organism evidence="6 7">
    <name type="scientific">Flavimaribacter sediminis</name>
    <dbReference type="NCBI Taxonomy" id="2865987"/>
    <lineage>
        <taxon>Bacteria</taxon>
        <taxon>Pseudomonadati</taxon>
        <taxon>Pseudomonadota</taxon>
        <taxon>Alphaproteobacteria</taxon>
        <taxon>Hyphomicrobiales</taxon>
        <taxon>Rhizobiaceae</taxon>
        <taxon>Flavimaribacter</taxon>
    </lineage>
</organism>
<dbReference type="Pfam" id="PF00126">
    <property type="entry name" value="HTH_1"/>
    <property type="match status" value="1"/>
</dbReference>
<dbReference type="InterPro" id="IPR005119">
    <property type="entry name" value="LysR_subst-bd"/>
</dbReference>
<comment type="caution">
    <text evidence="6">The sequence shown here is derived from an EMBL/GenBank/DDBJ whole genome shotgun (WGS) entry which is preliminary data.</text>
</comment>
<dbReference type="AlphaFoldDB" id="A0AAE2ZS58"/>
<evidence type="ECO:0000256" key="3">
    <source>
        <dbReference type="ARBA" id="ARBA00023125"/>
    </source>
</evidence>
<dbReference type="RefSeq" id="WP_220230522.1">
    <property type="nucleotide sequence ID" value="NZ_JAICBX010000004.1"/>
</dbReference>
<dbReference type="GO" id="GO:0003677">
    <property type="term" value="F:DNA binding"/>
    <property type="evidence" value="ECO:0007669"/>
    <property type="project" value="UniProtKB-KW"/>
</dbReference>
<accession>A0AAE2ZS58</accession>
<dbReference type="PROSITE" id="PS50931">
    <property type="entry name" value="HTH_LYSR"/>
    <property type="match status" value="1"/>
</dbReference>